<dbReference type="EMBL" id="HBFS01013803">
    <property type="protein sequence ID" value="CAD8916117.1"/>
    <property type="molecule type" value="Transcribed_RNA"/>
</dbReference>
<name>A0A7S1G7L0_9STRA</name>
<dbReference type="Gene3D" id="2.60.40.150">
    <property type="entry name" value="C2 domain"/>
    <property type="match status" value="1"/>
</dbReference>
<organism evidence="3">
    <name type="scientific">Bicosoecida sp. CB-2014</name>
    <dbReference type="NCBI Taxonomy" id="1486930"/>
    <lineage>
        <taxon>Eukaryota</taxon>
        <taxon>Sar</taxon>
        <taxon>Stramenopiles</taxon>
        <taxon>Bigyra</taxon>
        <taxon>Opalozoa</taxon>
        <taxon>Bicosoecida</taxon>
    </lineage>
</organism>
<dbReference type="SMART" id="SM00239">
    <property type="entry name" value="C2"/>
    <property type="match status" value="1"/>
</dbReference>
<sequence>MAGHAVGVDTDVAQEADAECTLVLTVARARRLGSTDLNGKADPFARVWLCTPPNGAARAALVEALAEHDAEVAAAALAAERSERSLSGDAGRDGDEGSGRSVGGGGSELLLGPPPSAECVRAALGLVHKRGGLLRQAGWKRERIGQTPVCDKTLSPVWNARFEVKMQVRDVVVVEVWDYERITFNDFLGGCVVLPEWYLSPRKQPGHAEVVAGMGRIGWALTRRRADWYQLQPRGGKKKRHARCGDVLLQGRISRLAMHKLAPDVVRGAAFERPKVVERRKSVEDLARTLSGLRGVHIELDDAAVSAMSGHTANGGHVARGGAGGELDRTEGGAVTGEASVSLTERLRAAKAGKVSVADASGGITKDLPPQRLSRSDDAVRIEVQPHAHTKFCDRSFRVCTADGKLMEGETVKAVVGRGMPAGAKVRWMRTAKDAGPDGEYSECPPSEGEVDYLGATGSHDKGQALSSVAGALAYVSQAVRDCDASVDSRYLTRLDAGCCLKAVVDVAGQEEPLESAVVGPVHPAHPFVRRIDIEGEMRVGHVLTASISYFGGEPGACEFAWLRITPDGGRETGKSASVNPALPLPAIDDVDAVAADPRMLLLTEEHVGSRFKVQCTAVRADGERGQPGGHTSKPKGPVLAADA</sequence>
<feature type="region of interest" description="Disordered" evidence="1">
    <location>
        <begin position="620"/>
        <end position="644"/>
    </location>
</feature>
<accession>A0A7S1G7L0</accession>
<gene>
    <name evidence="3" type="ORF">BSP0115_LOCUS9374</name>
</gene>
<dbReference type="AlphaFoldDB" id="A0A7S1G7L0"/>
<evidence type="ECO:0000313" key="3">
    <source>
        <dbReference type="EMBL" id="CAD8916117.1"/>
    </source>
</evidence>
<evidence type="ECO:0000259" key="2">
    <source>
        <dbReference type="PROSITE" id="PS50004"/>
    </source>
</evidence>
<dbReference type="Pfam" id="PF00168">
    <property type="entry name" value="C2"/>
    <property type="match status" value="2"/>
</dbReference>
<proteinExistence type="predicted"/>
<protein>
    <recommendedName>
        <fullName evidence="2">C2 domain-containing protein</fullName>
    </recommendedName>
</protein>
<feature type="compositionally biased region" description="Basic and acidic residues" evidence="1">
    <location>
        <begin position="83"/>
        <end position="98"/>
    </location>
</feature>
<dbReference type="InterPro" id="IPR035892">
    <property type="entry name" value="C2_domain_sf"/>
</dbReference>
<dbReference type="InterPro" id="IPR056284">
    <property type="entry name" value="AIR9-like_A9"/>
</dbReference>
<dbReference type="PROSITE" id="PS50004">
    <property type="entry name" value="C2"/>
    <property type="match status" value="1"/>
</dbReference>
<dbReference type="Pfam" id="PF23197">
    <property type="entry name" value="IG_AIR9"/>
    <property type="match status" value="1"/>
</dbReference>
<dbReference type="InterPro" id="IPR000008">
    <property type="entry name" value="C2_dom"/>
</dbReference>
<feature type="domain" description="C2" evidence="2">
    <location>
        <begin position="1"/>
        <end position="212"/>
    </location>
</feature>
<reference evidence="3" key="1">
    <citation type="submission" date="2021-01" db="EMBL/GenBank/DDBJ databases">
        <authorList>
            <person name="Corre E."/>
            <person name="Pelletier E."/>
            <person name="Niang G."/>
            <person name="Scheremetjew M."/>
            <person name="Finn R."/>
            <person name="Kale V."/>
            <person name="Holt S."/>
            <person name="Cochrane G."/>
            <person name="Meng A."/>
            <person name="Brown T."/>
            <person name="Cohen L."/>
        </authorList>
    </citation>
    <scope>NUCLEOTIDE SEQUENCE</scope>
    <source>
        <strain evidence="3">Ms1</strain>
    </source>
</reference>
<feature type="region of interest" description="Disordered" evidence="1">
    <location>
        <begin position="83"/>
        <end position="113"/>
    </location>
</feature>
<evidence type="ECO:0000256" key="1">
    <source>
        <dbReference type="SAM" id="MobiDB-lite"/>
    </source>
</evidence>
<dbReference type="SUPFAM" id="SSF49562">
    <property type="entry name" value="C2 domain (Calcium/lipid-binding domain, CaLB)"/>
    <property type="match status" value="1"/>
</dbReference>